<reference evidence="4" key="1">
    <citation type="journal article" date="2019" name="Int. J. Syst. Evol. Microbiol.">
        <title>The Global Catalogue of Microorganisms (GCM) 10K type strain sequencing project: providing services to taxonomists for standard genome sequencing and annotation.</title>
        <authorList>
            <consortium name="The Broad Institute Genomics Platform"/>
            <consortium name="The Broad Institute Genome Sequencing Center for Infectious Disease"/>
            <person name="Wu L."/>
            <person name="Ma J."/>
        </authorList>
    </citation>
    <scope>NUCLEOTIDE SEQUENCE [LARGE SCALE GENOMIC DNA]</scope>
    <source>
        <strain evidence="4">CGMCC 1.16444</strain>
    </source>
</reference>
<sequence length="155" mass="16603">MKLPLAAILAVSLFSSAHAADVVVTISGIEPGKGQVKVGVCNTELSRKGCPLTGEADALAESQTFIFEGLPEGSYGFNGYQDMNSNQDFDRNMIGIPQEPYALSGIAAEKTIPSFKDTLTPVFDGSDNQVGIRLQRFGDNKKKKSERSASVSQRD</sequence>
<dbReference type="RefSeq" id="WP_162799614.1">
    <property type="nucleotide sequence ID" value="NZ_JBHSJF010000008.1"/>
</dbReference>
<organism evidence="3 4">
    <name type="scientific">Flaviflagellibacter deserti</name>
    <dbReference type="NCBI Taxonomy" id="2267266"/>
    <lineage>
        <taxon>Bacteria</taxon>
        <taxon>Pseudomonadati</taxon>
        <taxon>Pseudomonadota</taxon>
        <taxon>Alphaproteobacteria</taxon>
        <taxon>Hyphomicrobiales</taxon>
        <taxon>Flaviflagellibacter</taxon>
    </lineage>
</organism>
<feature type="signal peptide" evidence="2">
    <location>
        <begin position="1"/>
        <end position="19"/>
    </location>
</feature>
<evidence type="ECO:0000256" key="1">
    <source>
        <dbReference type="SAM" id="MobiDB-lite"/>
    </source>
</evidence>
<feature type="chain" id="PRO_5045810174" evidence="2">
    <location>
        <begin position="20"/>
        <end position="155"/>
    </location>
</feature>
<dbReference type="Pfam" id="PF09912">
    <property type="entry name" value="DUF2141"/>
    <property type="match status" value="1"/>
</dbReference>
<comment type="caution">
    <text evidence="3">The sequence shown here is derived from an EMBL/GenBank/DDBJ whole genome shotgun (WGS) entry which is preliminary data.</text>
</comment>
<evidence type="ECO:0000313" key="3">
    <source>
        <dbReference type="EMBL" id="MFC5069778.1"/>
    </source>
</evidence>
<keyword evidence="4" id="KW-1185">Reference proteome</keyword>
<keyword evidence="2" id="KW-0732">Signal</keyword>
<feature type="region of interest" description="Disordered" evidence="1">
    <location>
        <begin position="134"/>
        <end position="155"/>
    </location>
</feature>
<evidence type="ECO:0000256" key="2">
    <source>
        <dbReference type="SAM" id="SignalP"/>
    </source>
</evidence>
<protein>
    <submittedName>
        <fullName evidence="3">DUF2141 domain-containing protein</fullName>
    </submittedName>
</protein>
<proteinExistence type="predicted"/>
<dbReference type="EMBL" id="JBHSJF010000008">
    <property type="protein sequence ID" value="MFC5069778.1"/>
    <property type="molecule type" value="Genomic_DNA"/>
</dbReference>
<accession>A0ABV9Z790</accession>
<evidence type="ECO:0000313" key="4">
    <source>
        <dbReference type="Proteomes" id="UP001595796"/>
    </source>
</evidence>
<dbReference type="Proteomes" id="UP001595796">
    <property type="component" value="Unassembled WGS sequence"/>
</dbReference>
<gene>
    <name evidence="3" type="ORF">ACFPFW_17320</name>
</gene>
<dbReference type="InterPro" id="IPR018673">
    <property type="entry name" value="DUF2141"/>
</dbReference>
<name>A0ABV9Z790_9HYPH</name>